<evidence type="ECO:0000313" key="6">
    <source>
        <dbReference type="Proteomes" id="UP000308444"/>
    </source>
</evidence>
<dbReference type="Proteomes" id="UP000308444">
    <property type="component" value="Unassembled WGS sequence"/>
</dbReference>
<keyword evidence="5" id="KW-0436">Ligase</keyword>
<name>A0A9X9A9V2_BACCE</name>
<protein>
    <submittedName>
        <fullName evidence="5">Proline--tRNA ligase</fullName>
    </submittedName>
</protein>
<dbReference type="GO" id="GO:0006433">
    <property type="term" value="P:prolyl-tRNA aminoacylation"/>
    <property type="evidence" value="ECO:0007669"/>
    <property type="project" value="TreeGrafter"/>
</dbReference>
<dbReference type="GO" id="GO:0005829">
    <property type="term" value="C:cytosol"/>
    <property type="evidence" value="ECO:0007669"/>
    <property type="project" value="TreeGrafter"/>
</dbReference>
<dbReference type="PANTHER" id="PTHR42753">
    <property type="entry name" value="MITOCHONDRIAL RIBOSOME PROTEIN L39/PROLYL-TRNA LIGASE FAMILY MEMBER"/>
    <property type="match status" value="1"/>
</dbReference>
<dbReference type="CDD" id="cd00861">
    <property type="entry name" value="ProRS_anticodon_short"/>
    <property type="match status" value="1"/>
</dbReference>
<dbReference type="AlphaFoldDB" id="A0A9X9A9V2"/>
<dbReference type="InterPro" id="IPR004154">
    <property type="entry name" value="Anticodon-bd"/>
</dbReference>
<dbReference type="Pfam" id="PF03129">
    <property type="entry name" value="HGTP_anticodon"/>
    <property type="match status" value="1"/>
</dbReference>
<proteinExistence type="predicted"/>
<keyword evidence="2" id="KW-0067">ATP-binding</keyword>
<organism evidence="5 6">
    <name type="scientific">Bacillus cereus</name>
    <dbReference type="NCBI Taxonomy" id="1396"/>
    <lineage>
        <taxon>Bacteria</taxon>
        <taxon>Bacillati</taxon>
        <taxon>Bacillota</taxon>
        <taxon>Bacilli</taxon>
        <taxon>Bacillales</taxon>
        <taxon>Bacillaceae</taxon>
        <taxon>Bacillus</taxon>
        <taxon>Bacillus cereus group</taxon>
    </lineage>
</organism>
<comment type="caution">
    <text evidence="5">The sequence shown here is derived from an EMBL/GenBank/DDBJ whole genome shotgun (WGS) entry which is preliminary data.</text>
</comment>
<evidence type="ECO:0000256" key="2">
    <source>
        <dbReference type="ARBA" id="ARBA00022840"/>
    </source>
</evidence>
<dbReference type="PANTHER" id="PTHR42753:SF2">
    <property type="entry name" value="PROLINE--TRNA LIGASE"/>
    <property type="match status" value="1"/>
</dbReference>
<feature type="domain" description="Anticodon-binding" evidence="4">
    <location>
        <begin position="2"/>
        <end position="69"/>
    </location>
</feature>
<reference evidence="5 6" key="1">
    <citation type="journal article" date="2019" name="Environ. Microbiol.">
        <title>An active ?-lactamase is a part of an orchestrated cell wall stress resistance network of Bacillus subtilis and related rhizosphere species.</title>
        <authorList>
            <person name="Bucher T."/>
            <person name="Keren-Paz A."/>
            <person name="Hausser J."/>
            <person name="Olender T."/>
            <person name="Cytryn E."/>
            <person name="Kolodkin-Gal I."/>
        </authorList>
    </citation>
    <scope>NUCLEOTIDE SEQUENCE [LARGE SCALE GENOMIC DNA]</scope>
    <source>
        <strain evidence="5 6">I32</strain>
    </source>
</reference>
<evidence type="ECO:0000256" key="3">
    <source>
        <dbReference type="ARBA" id="ARBA00023146"/>
    </source>
</evidence>
<keyword evidence="1" id="KW-0963">Cytoplasm</keyword>
<dbReference type="EMBL" id="SZOH01000908">
    <property type="protein sequence ID" value="TKJ03174.1"/>
    <property type="molecule type" value="Genomic_DNA"/>
</dbReference>
<keyword evidence="3" id="KW-0030">Aminoacyl-tRNA synthetase</keyword>
<sequence length="72" mass="7935">SLQEQGYEVLLDDRAERAGVKFADADLFGLPVRVTVGKKADEGIVEVKVRATGESEEVKVEELQTYIANILK</sequence>
<dbReference type="InterPro" id="IPR044140">
    <property type="entry name" value="ProRS_anticodon_short"/>
</dbReference>
<evidence type="ECO:0000256" key="1">
    <source>
        <dbReference type="ARBA" id="ARBA00022490"/>
    </source>
</evidence>
<evidence type="ECO:0000259" key="4">
    <source>
        <dbReference type="Pfam" id="PF03129"/>
    </source>
</evidence>
<dbReference type="SUPFAM" id="SSF52954">
    <property type="entry name" value="Class II aaRS ABD-related"/>
    <property type="match status" value="1"/>
</dbReference>
<feature type="non-terminal residue" evidence="5">
    <location>
        <position position="1"/>
    </location>
</feature>
<evidence type="ECO:0000313" key="5">
    <source>
        <dbReference type="EMBL" id="TKJ03174.1"/>
    </source>
</evidence>
<accession>A0A9X9A9V2</accession>
<dbReference type="InterPro" id="IPR036621">
    <property type="entry name" value="Anticodon-bd_dom_sf"/>
</dbReference>
<dbReference type="Gene3D" id="3.40.50.800">
    <property type="entry name" value="Anticodon-binding domain"/>
    <property type="match status" value="1"/>
</dbReference>
<gene>
    <name evidence="5" type="ORF">FC695_14645</name>
</gene>
<dbReference type="InterPro" id="IPR050062">
    <property type="entry name" value="Pro-tRNA_synthetase"/>
</dbReference>
<dbReference type="GO" id="GO:0004827">
    <property type="term" value="F:proline-tRNA ligase activity"/>
    <property type="evidence" value="ECO:0007669"/>
    <property type="project" value="TreeGrafter"/>
</dbReference>
<dbReference type="GO" id="GO:0005524">
    <property type="term" value="F:ATP binding"/>
    <property type="evidence" value="ECO:0007669"/>
    <property type="project" value="UniProtKB-KW"/>
</dbReference>
<keyword evidence="2" id="KW-0547">Nucleotide-binding</keyword>